<feature type="compositionally biased region" description="Polar residues" evidence="1">
    <location>
        <begin position="1"/>
        <end position="19"/>
    </location>
</feature>
<dbReference type="Pfam" id="PF01243">
    <property type="entry name" value="PNPOx_N"/>
    <property type="match status" value="1"/>
</dbReference>
<evidence type="ECO:0000259" key="2">
    <source>
        <dbReference type="Pfam" id="PF01243"/>
    </source>
</evidence>
<protein>
    <recommendedName>
        <fullName evidence="2">Pyridoxamine 5'-phosphate oxidase N-terminal domain-containing protein</fullName>
    </recommendedName>
</protein>
<dbReference type="GO" id="GO:0005737">
    <property type="term" value="C:cytoplasm"/>
    <property type="evidence" value="ECO:0007669"/>
    <property type="project" value="TreeGrafter"/>
</dbReference>
<dbReference type="EMBL" id="KV749831">
    <property type="protein sequence ID" value="OCL07587.1"/>
    <property type="molecule type" value="Genomic_DNA"/>
</dbReference>
<evidence type="ECO:0000313" key="3">
    <source>
        <dbReference type="EMBL" id="OCL07587.1"/>
    </source>
</evidence>
<dbReference type="InterPro" id="IPR052841">
    <property type="entry name" value="PMP_oxidase-like"/>
</dbReference>
<feature type="domain" description="Pyridoxamine 5'-phosphate oxidase N-terminal" evidence="2">
    <location>
        <begin position="20"/>
        <end position="89"/>
    </location>
</feature>
<evidence type="ECO:0000313" key="4">
    <source>
        <dbReference type="Proteomes" id="UP000250140"/>
    </source>
</evidence>
<reference evidence="3 4" key="1">
    <citation type="journal article" date="2016" name="Nat. Commun.">
        <title>Ectomycorrhizal ecology is imprinted in the genome of the dominant symbiotic fungus Cenococcum geophilum.</title>
        <authorList>
            <consortium name="DOE Joint Genome Institute"/>
            <person name="Peter M."/>
            <person name="Kohler A."/>
            <person name="Ohm R.A."/>
            <person name="Kuo A."/>
            <person name="Krutzmann J."/>
            <person name="Morin E."/>
            <person name="Arend M."/>
            <person name="Barry K.W."/>
            <person name="Binder M."/>
            <person name="Choi C."/>
            <person name="Clum A."/>
            <person name="Copeland A."/>
            <person name="Grisel N."/>
            <person name="Haridas S."/>
            <person name="Kipfer T."/>
            <person name="LaButti K."/>
            <person name="Lindquist E."/>
            <person name="Lipzen A."/>
            <person name="Maire R."/>
            <person name="Meier B."/>
            <person name="Mihaltcheva S."/>
            <person name="Molinier V."/>
            <person name="Murat C."/>
            <person name="Poggeler S."/>
            <person name="Quandt C.A."/>
            <person name="Sperisen C."/>
            <person name="Tritt A."/>
            <person name="Tisserant E."/>
            <person name="Crous P.W."/>
            <person name="Henrissat B."/>
            <person name="Nehls U."/>
            <person name="Egli S."/>
            <person name="Spatafora J.W."/>
            <person name="Grigoriev I.V."/>
            <person name="Martin F.M."/>
        </authorList>
    </citation>
    <scope>NUCLEOTIDE SEQUENCE [LARGE SCALE GENOMIC DNA]</scope>
    <source>
        <strain evidence="3 4">CBS 207.34</strain>
    </source>
</reference>
<organism evidence="3 4">
    <name type="scientific">Glonium stellatum</name>
    <dbReference type="NCBI Taxonomy" id="574774"/>
    <lineage>
        <taxon>Eukaryota</taxon>
        <taxon>Fungi</taxon>
        <taxon>Dikarya</taxon>
        <taxon>Ascomycota</taxon>
        <taxon>Pezizomycotina</taxon>
        <taxon>Dothideomycetes</taxon>
        <taxon>Pleosporomycetidae</taxon>
        <taxon>Gloniales</taxon>
        <taxon>Gloniaceae</taxon>
        <taxon>Glonium</taxon>
    </lineage>
</organism>
<gene>
    <name evidence="3" type="ORF">AOQ84DRAFT_294802</name>
</gene>
<dbReference type="PANTHER" id="PTHR28040:SF1">
    <property type="entry name" value="PYRIDOXAMINE 5'-PHOSPHATE OXIDASE YLR456W HOMOLOG-RELATED"/>
    <property type="match status" value="1"/>
</dbReference>
<feature type="non-terminal residue" evidence="3">
    <location>
        <position position="1"/>
    </location>
</feature>
<keyword evidence="4" id="KW-1185">Reference proteome</keyword>
<evidence type="ECO:0000256" key="1">
    <source>
        <dbReference type="SAM" id="MobiDB-lite"/>
    </source>
</evidence>
<sequence length="90" mass="9783">MAQQNSSANPTSPEVSTTLPPEVITCLQNARFLHLATSSNNTPHISLMNYTYLPSSPYTRTPAIIMTTPPTSHKTHNLASNPLVSLLVHD</sequence>
<dbReference type="PANTHER" id="PTHR28040">
    <property type="entry name" value="PYRIDOXAMINE 5'-PHOSPHATE OXIDASE YLR456W HOMOLOG-RELATED"/>
    <property type="match status" value="1"/>
</dbReference>
<dbReference type="Proteomes" id="UP000250140">
    <property type="component" value="Unassembled WGS sequence"/>
</dbReference>
<name>A0A8E2EZ52_9PEZI</name>
<dbReference type="Gene3D" id="2.30.110.10">
    <property type="entry name" value="Electron Transport, Fmn-binding Protein, Chain A"/>
    <property type="match status" value="1"/>
</dbReference>
<dbReference type="AlphaFoldDB" id="A0A8E2EZ52"/>
<dbReference type="OrthoDB" id="5300823at2759"/>
<feature type="region of interest" description="Disordered" evidence="1">
    <location>
        <begin position="1"/>
        <end position="20"/>
    </location>
</feature>
<dbReference type="GO" id="GO:0005634">
    <property type="term" value="C:nucleus"/>
    <property type="evidence" value="ECO:0007669"/>
    <property type="project" value="TreeGrafter"/>
</dbReference>
<proteinExistence type="predicted"/>
<dbReference type="InterPro" id="IPR011576">
    <property type="entry name" value="Pyridox_Oxase_N"/>
</dbReference>
<dbReference type="SUPFAM" id="SSF50475">
    <property type="entry name" value="FMN-binding split barrel"/>
    <property type="match status" value="1"/>
</dbReference>
<accession>A0A8E2EZ52</accession>
<dbReference type="InterPro" id="IPR012349">
    <property type="entry name" value="Split_barrel_FMN-bd"/>
</dbReference>